<dbReference type="EMBL" id="JACHGY010000001">
    <property type="protein sequence ID" value="MBB6430271.1"/>
    <property type="molecule type" value="Genomic_DNA"/>
</dbReference>
<evidence type="ECO:0000259" key="11">
    <source>
        <dbReference type="PROSITE" id="PS50878"/>
    </source>
</evidence>
<comment type="caution">
    <text evidence="12">The sequence shown here is derived from an EMBL/GenBank/DDBJ whole genome shotgun (WGS) entry which is preliminary data.</text>
</comment>
<keyword evidence="5" id="KW-0460">Magnesium</keyword>
<dbReference type="RefSeq" id="WP_184677799.1">
    <property type="nucleotide sequence ID" value="NZ_JACHGY010000001.1"/>
</dbReference>
<keyword evidence="2" id="KW-0808">Transferase</keyword>
<dbReference type="InterPro" id="IPR000123">
    <property type="entry name" value="Reverse_transcriptase_msDNA"/>
</dbReference>
<keyword evidence="10" id="KW-0472">Membrane</keyword>
<evidence type="ECO:0000256" key="9">
    <source>
        <dbReference type="ARBA" id="ARBA00048173"/>
    </source>
</evidence>
<evidence type="ECO:0000256" key="8">
    <source>
        <dbReference type="ARBA" id="ARBA00034120"/>
    </source>
</evidence>
<dbReference type="GO" id="GO:0046872">
    <property type="term" value="F:metal ion binding"/>
    <property type="evidence" value="ECO:0007669"/>
    <property type="project" value="UniProtKB-KW"/>
</dbReference>
<feature type="transmembrane region" description="Helical" evidence="10">
    <location>
        <begin position="24"/>
        <end position="48"/>
    </location>
</feature>
<keyword evidence="6 12" id="KW-0695">RNA-directed DNA polymerase</keyword>
<dbReference type="PROSITE" id="PS50878">
    <property type="entry name" value="RT_POL"/>
    <property type="match status" value="1"/>
</dbReference>
<keyword evidence="7" id="KW-0051">Antiviral defense</keyword>
<evidence type="ECO:0000256" key="3">
    <source>
        <dbReference type="ARBA" id="ARBA00022695"/>
    </source>
</evidence>
<organism evidence="12 13">
    <name type="scientific">Algisphaera agarilytica</name>
    <dbReference type="NCBI Taxonomy" id="1385975"/>
    <lineage>
        <taxon>Bacteria</taxon>
        <taxon>Pseudomonadati</taxon>
        <taxon>Planctomycetota</taxon>
        <taxon>Phycisphaerae</taxon>
        <taxon>Phycisphaerales</taxon>
        <taxon>Phycisphaeraceae</taxon>
        <taxon>Algisphaera</taxon>
    </lineage>
</organism>
<keyword evidence="10" id="KW-0812">Transmembrane</keyword>
<dbReference type="CDD" id="cd03487">
    <property type="entry name" value="RT_Bac_retron_II"/>
    <property type="match status" value="1"/>
</dbReference>
<evidence type="ECO:0000256" key="6">
    <source>
        <dbReference type="ARBA" id="ARBA00022918"/>
    </source>
</evidence>
<accession>A0A7X0H6M0</accession>
<evidence type="ECO:0000256" key="2">
    <source>
        <dbReference type="ARBA" id="ARBA00022679"/>
    </source>
</evidence>
<comment type="catalytic activity">
    <reaction evidence="9">
        <text>DNA(n) + a 2'-deoxyribonucleoside 5'-triphosphate = DNA(n+1) + diphosphate</text>
        <dbReference type="Rhea" id="RHEA:22508"/>
        <dbReference type="Rhea" id="RHEA-COMP:17339"/>
        <dbReference type="Rhea" id="RHEA-COMP:17340"/>
        <dbReference type="ChEBI" id="CHEBI:33019"/>
        <dbReference type="ChEBI" id="CHEBI:61560"/>
        <dbReference type="ChEBI" id="CHEBI:173112"/>
        <dbReference type="EC" id="2.7.7.49"/>
    </reaction>
</comment>
<name>A0A7X0H6M0_9BACT</name>
<evidence type="ECO:0000256" key="1">
    <source>
        <dbReference type="ARBA" id="ARBA00012493"/>
    </source>
</evidence>
<keyword evidence="4" id="KW-0479">Metal-binding</keyword>
<evidence type="ECO:0000256" key="10">
    <source>
        <dbReference type="SAM" id="Phobius"/>
    </source>
</evidence>
<protein>
    <recommendedName>
        <fullName evidence="1">RNA-directed DNA polymerase</fullName>
        <ecNumber evidence="1">2.7.7.49</ecNumber>
    </recommendedName>
</protein>
<dbReference type="GO" id="GO:0051607">
    <property type="term" value="P:defense response to virus"/>
    <property type="evidence" value="ECO:0007669"/>
    <property type="project" value="UniProtKB-KW"/>
</dbReference>
<dbReference type="SUPFAM" id="SSF56672">
    <property type="entry name" value="DNA/RNA polymerases"/>
    <property type="match status" value="1"/>
</dbReference>
<dbReference type="EC" id="2.7.7.49" evidence="1"/>
<dbReference type="PANTHER" id="PTHR34047">
    <property type="entry name" value="NUCLEAR INTRON MATURASE 1, MITOCHONDRIAL-RELATED"/>
    <property type="match status" value="1"/>
</dbReference>
<evidence type="ECO:0000313" key="12">
    <source>
        <dbReference type="EMBL" id="MBB6430271.1"/>
    </source>
</evidence>
<dbReference type="Proteomes" id="UP000541810">
    <property type="component" value="Unassembled WGS sequence"/>
</dbReference>
<dbReference type="InterPro" id="IPR000477">
    <property type="entry name" value="RT_dom"/>
</dbReference>
<dbReference type="GO" id="GO:0003723">
    <property type="term" value="F:RNA binding"/>
    <property type="evidence" value="ECO:0007669"/>
    <property type="project" value="InterPro"/>
</dbReference>
<dbReference type="PRINTS" id="PR00866">
    <property type="entry name" value="RNADNAPOLMS"/>
</dbReference>
<reference evidence="12 13" key="1">
    <citation type="submission" date="2020-08" db="EMBL/GenBank/DDBJ databases">
        <title>Genomic Encyclopedia of Type Strains, Phase IV (KMG-IV): sequencing the most valuable type-strain genomes for metagenomic binning, comparative biology and taxonomic classification.</title>
        <authorList>
            <person name="Goeker M."/>
        </authorList>
    </citation>
    <scope>NUCLEOTIDE SEQUENCE [LARGE SCALE GENOMIC DNA]</scope>
    <source>
        <strain evidence="12 13">DSM 103725</strain>
    </source>
</reference>
<dbReference type="InterPro" id="IPR051083">
    <property type="entry name" value="GrpII_Intron_Splice-Mob/Def"/>
</dbReference>
<evidence type="ECO:0000313" key="13">
    <source>
        <dbReference type="Proteomes" id="UP000541810"/>
    </source>
</evidence>
<dbReference type="PANTHER" id="PTHR34047:SF7">
    <property type="entry name" value="RNA-DIRECTED DNA POLYMERASE"/>
    <property type="match status" value="1"/>
</dbReference>
<keyword evidence="3" id="KW-0548">Nucleotidyltransferase</keyword>
<comment type="similarity">
    <text evidence="8">Belongs to the bacterial reverse transcriptase family.</text>
</comment>
<sequence length="351" mass="40297">MMQRHVFAHAEQGGPIPGNPAKGFLWLFAIIFAVLTVVVICVAIVLWLQRLALLPKPHETHRTDRRRTRLGRGKDLAELARRLDTSAQKLQTANRRYHRFTTAKKRGGTRVLHAPNPELKHLQRLIHRRLLRKLQVHWCATGFEPGVSIAHNAAFHAGQAVVIKLDLKDFFPNTTAERVEHYFRRIGWDAESAALLTELCTHEGGLPQGAPTSPRLSNLINHVMDAQILRYVEAHHGTYTRYADDITVSYPEDWPKYVRGTIQHVRRTAKRHGYTVHTRGKLRVVRRHQQQRVTGLVVNDRVNLPREKRRWLRAVEHRLKTQGRASLTAQELEGWKALSQMVDRHANPEAG</sequence>
<dbReference type="AlphaFoldDB" id="A0A7X0H6M0"/>
<evidence type="ECO:0000256" key="4">
    <source>
        <dbReference type="ARBA" id="ARBA00022723"/>
    </source>
</evidence>
<dbReference type="GO" id="GO:0003964">
    <property type="term" value="F:RNA-directed DNA polymerase activity"/>
    <property type="evidence" value="ECO:0007669"/>
    <property type="project" value="UniProtKB-KW"/>
</dbReference>
<evidence type="ECO:0000256" key="5">
    <source>
        <dbReference type="ARBA" id="ARBA00022842"/>
    </source>
</evidence>
<gene>
    <name evidence="12" type="ORF">HNQ40_002077</name>
</gene>
<keyword evidence="10" id="KW-1133">Transmembrane helix</keyword>
<evidence type="ECO:0000256" key="7">
    <source>
        <dbReference type="ARBA" id="ARBA00023118"/>
    </source>
</evidence>
<dbReference type="InterPro" id="IPR043502">
    <property type="entry name" value="DNA/RNA_pol_sf"/>
</dbReference>
<dbReference type="Pfam" id="PF00078">
    <property type="entry name" value="RVT_1"/>
    <property type="match status" value="1"/>
</dbReference>
<keyword evidence="13" id="KW-1185">Reference proteome</keyword>
<feature type="domain" description="Reverse transcriptase" evidence="11">
    <location>
        <begin position="84"/>
        <end position="298"/>
    </location>
</feature>
<proteinExistence type="inferred from homology"/>